<organism evidence="2 3">
    <name type="scientific">Prunus dulcis</name>
    <name type="common">Almond</name>
    <name type="synonym">Amygdalus dulcis</name>
    <dbReference type="NCBI Taxonomy" id="3755"/>
    <lineage>
        <taxon>Eukaryota</taxon>
        <taxon>Viridiplantae</taxon>
        <taxon>Streptophyta</taxon>
        <taxon>Embryophyta</taxon>
        <taxon>Tracheophyta</taxon>
        <taxon>Spermatophyta</taxon>
        <taxon>Magnoliopsida</taxon>
        <taxon>eudicotyledons</taxon>
        <taxon>Gunneridae</taxon>
        <taxon>Pentapetalae</taxon>
        <taxon>rosids</taxon>
        <taxon>fabids</taxon>
        <taxon>Rosales</taxon>
        <taxon>Rosaceae</taxon>
        <taxon>Amygdaloideae</taxon>
        <taxon>Amygdaleae</taxon>
        <taxon>Prunus</taxon>
    </lineage>
</organism>
<keyword evidence="1" id="KW-0472">Membrane</keyword>
<evidence type="ECO:0000313" key="2">
    <source>
        <dbReference type="EMBL" id="KAI5324383.1"/>
    </source>
</evidence>
<gene>
    <name evidence="2" type="ORF">L3X38_033456</name>
</gene>
<comment type="caution">
    <text evidence="2">The sequence shown here is derived from an EMBL/GenBank/DDBJ whole genome shotgun (WGS) entry which is preliminary data.</text>
</comment>
<dbReference type="EMBL" id="JAJFAZ020000006">
    <property type="protein sequence ID" value="KAI5324383.1"/>
    <property type="molecule type" value="Genomic_DNA"/>
</dbReference>
<proteinExistence type="predicted"/>
<dbReference type="Proteomes" id="UP001054821">
    <property type="component" value="Chromosome 6"/>
</dbReference>
<keyword evidence="1" id="KW-0812">Transmembrane</keyword>
<evidence type="ECO:0000313" key="3">
    <source>
        <dbReference type="Proteomes" id="UP001054821"/>
    </source>
</evidence>
<feature type="transmembrane region" description="Helical" evidence="1">
    <location>
        <begin position="67"/>
        <end position="88"/>
    </location>
</feature>
<accession>A0AAD4YXM6</accession>
<evidence type="ECO:0000256" key="1">
    <source>
        <dbReference type="SAM" id="Phobius"/>
    </source>
</evidence>
<reference evidence="2 3" key="1">
    <citation type="journal article" date="2022" name="G3 (Bethesda)">
        <title>Whole-genome sequence and methylome profiling of the almond [Prunus dulcis (Mill.) D.A. Webb] cultivar 'Nonpareil'.</title>
        <authorList>
            <person name="D'Amico-Willman K.M."/>
            <person name="Ouma W.Z."/>
            <person name="Meulia T."/>
            <person name="Sideli G.M."/>
            <person name="Gradziel T.M."/>
            <person name="Fresnedo-Ramirez J."/>
        </authorList>
    </citation>
    <scope>NUCLEOTIDE SEQUENCE [LARGE SCALE GENOMIC DNA]</scope>
    <source>
        <strain evidence="2">Clone GOH B32 T37-40</strain>
    </source>
</reference>
<keyword evidence="1" id="KW-1133">Transmembrane helix</keyword>
<name>A0AAD4YXM6_PRUDU</name>
<sequence length="90" mass="9856">MSSIVVSNALTLQFLPPQAQWPDVLTKALSADKGFSVNLGIGQILEAELWGLAFGLEMALDKERRTILLTVLQDGATIWIWAFASLIIPM</sequence>
<keyword evidence="3" id="KW-1185">Reference proteome</keyword>
<protein>
    <submittedName>
        <fullName evidence="2">Uncharacterized protein</fullName>
    </submittedName>
</protein>
<dbReference type="AlphaFoldDB" id="A0AAD4YXM6"/>